<name>A0A2N3LVM6_9HYPH</name>
<accession>A0A2N3LVM6</accession>
<organism evidence="7 8">
    <name type="scientific">Pleomorphomonas diazotrophica</name>
    <dbReference type="NCBI Taxonomy" id="1166257"/>
    <lineage>
        <taxon>Bacteria</taxon>
        <taxon>Pseudomonadati</taxon>
        <taxon>Pseudomonadota</taxon>
        <taxon>Alphaproteobacteria</taxon>
        <taxon>Hyphomicrobiales</taxon>
        <taxon>Pleomorphomonadaceae</taxon>
        <taxon>Pleomorphomonas</taxon>
    </lineage>
</organism>
<gene>
    <name evidence="6 7" type="primary">rsmG</name>
    <name evidence="7" type="ORF">CXZ10_14515</name>
</gene>
<feature type="binding site" evidence="6">
    <location>
        <position position="128"/>
    </location>
    <ligand>
        <name>S-adenosyl-L-methionine</name>
        <dbReference type="ChEBI" id="CHEBI:59789"/>
    </ligand>
</feature>
<keyword evidence="2 6" id="KW-0698">rRNA processing</keyword>
<feature type="binding site" evidence="6">
    <location>
        <position position="55"/>
    </location>
    <ligand>
        <name>S-adenosyl-L-methionine</name>
        <dbReference type="ChEBI" id="CHEBI:59789"/>
    </ligand>
</feature>
<comment type="caution">
    <text evidence="7">The sequence shown here is derived from an EMBL/GenBank/DDBJ whole genome shotgun (WGS) entry which is preliminary data.</text>
</comment>
<comment type="caution">
    <text evidence="6">Lacks conserved residue(s) required for the propagation of feature annotation.</text>
</comment>
<dbReference type="InterPro" id="IPR003682">
    <property type="entry name" value="rRNA_ssu_MeTfrase_G"/>
</dbReference>
<evidence type="ECO:0000256" key="6">
    <source>
        <dbReference type="HAMAP-Rule" id="MF_00074"/>
    </source>
</evidence>
<keyword evidence="1 6" id="KW-0963">Cytoplasm</keyword>
<dbReference type="HAMAP" id="MF_00074">
    <property type="entry name" value="16SrRNA_methyltr_G"/>
    <property type="match status" value="1"/>
</dbReference>
<dbReference type="EMBL" id="PJNW01000011">
    <property type="protein sequence ID" value="PKR88681.1"/>
    <property type="molecule type" value="Genomic_DNA"/>
</dbReference>
<evidence type="ECO:0000256" key="5">
    <source>
        <dbReference type="ARBA" id="ARBA00022691"/>
    </source>
</evidence>
<keyword evidence="8" id="KW-1185">Reference proteome</keyword>
<dbReference type="AlphaFoldDB" id="A0A2N3LVM6"/>
<evidence type="ECO:0000256" key="1">
    <source>
        <dbReference type="ARBA" id="ARBA00022490"/>
    </source>
</evidence>
<sequence>MEERLARYVELVRKWQPVKNLVAPSTLPDIWRRHVADGAQALAAFPSAKRWLDLGSGAGFPGLVTAILLADVDGASVTLVEANGRKAAFLQTVARELKLPTKIVSERIESLPERLVSSEYRFEAVSARALASLDQLLSYAEPWLVAGATGVFHKGQDFASERQQAALSWSFDLVERESRIEPDSRIVLVDHVRRLPIAGLPAQDARR</sequence>
<dbReference type="PANTHER" id="PTHR31760:SF0">
    <property type="entry name" value="S-ADENOSYL-L-METHIONINE-DEPENDENT METHYLTRANSFERASES SUPERFAMILY PROTEIN"/>
    <property type="match status" value="1"/>
</dbReference>
<evidence type="ECO:0000256" key="4">
    <source>
        <dbReference type="ARBA" id="ARBA00022679"/>
    </source>
</evidence>
<reference evidence="7 8" key="1">
    <citation type="submission" date="2017-12" db="EMBL/GenBank/DDBJ databases">
        <title>Anaerobic carbon monoxide metabolism by Pleomorphomonas carboxyditropha sp. nov., a new mesophilic hydrogenogenic carboxidotroph.</title>
        <authorList>
            <person name="Esquivel-Elizondo S."/>
            <person name="Krajmalnik-Brown R."/>
        </authorList>
    </citation>
    <scope>NUCLEOTIDE SEQUENCE [LARGE SCALE GENOMIC DNA]</scope>
    <source>
        <strain evidence="7 8">R5-392</strain>
    </source>
</reference>
<dbReference type="Pfam" id="PF02527">
    <property type="entry name" value="GidB"/>
    <property type="match status" value="1"/>
</dbReference>
<evidence type="ECO:0000256" key="2">
    <source>
        <dbReference type="ARBA" id="ARBA00022552"/>
    </source>
</evidence>
<dbReference type="Gene3D" id="3.40.50.150">
    <property type="entry name" value="Vaccinia Virus protein VP39"/>
    <property type="match status" value="1"/>
</dbReference>
<proteinExistence type="inferred from homology"/>
<comment type="similarity">
    <text evidence="6">Belongs to the methyltransferase superfamily. RNA methyltransferase RsmG family.</text>
</comment>
<dbReference type="GO" id="GO:0005829">
    <property type="term" value="C:cytosol"/>
    <property type="evidence" value="ECO:0007669"/>
    <property type="project" value="TreeGrafter"/>
</dbReference>
<dbReference type="PANTHER" id="PTHR31760">
    <property type="entry name" value="S-ADENOSYL-L-METHIONINE-DEPENDENT METHYLTRANSFERASES SUPERFAMILY PROTEIN"/>
    <property type="match status" value="1"/>
</dbReference>
<evidence type="ECO:0000313" key="7">
    <source>
        <dbReference type="EMBL" id="PKR88681.1"/>
    </source>
</evidence>
<dbReference type="SUPFAM" id="SSF53335">
    <property type="entry name" value="S-adenosyl-L-methionine-dependent methyltransferases"/>
    <property type="match status" value="1"/>
</dbReference>
<comment type="function">
    <text evidence="6">Specifically methylates the N7 position of guanine in position 527 of 16S rRNA.</text>
</comment>
<dbReference type="OrthoDB" id="9808773at2"/>
<keyword evidence="3 6" id="KW-0489">Methyltransferase</keyword>
<feature type="binding site" evidence="6">
    <location>
        <begin position="108"/>
        <end position="109"/>
    </location>
    <ligand>
        <name>S-adenosyl-L-methionine</name>
        <dbReference type="ChEBI" id="CHEBI:59789"/>
    </ligand>
</feature>
<feature type="binding site" evidence="6">
    <location>
        <position position="60"/>
    </location>
    <ligand>
        <name>S-adenosyl-L-methionine</name>
        <dbReference type="ChEBI" id="CHEBI:59789"/>
    </ligand>
</feature>
<comment type="subcellular location">
    <subcellularLocation>
        <location evidence="6">Cytoplasm</location>
    </subcellularLocation>
</comment>
<dbReference type="Proteomes" id="UP000233491">
    <property type="component" value="Unassembled WGS sequence"/>
</dbReference>
<dbReference type="GO" id="GO:0070043">
    <property type="term" value="F:rRNA (guanine-N7-)-methyltransferase activity"/>
    <property type="evidence" value="ECO:0007669"/>
    <property type="project" value="UniProtKB-UniRule"/>
</dbReference>
<dbReference type="NCBIfam" id="TIGR00138">
    <property type="entry name" value="rsmG_gidB"/>
    <property type="match status" value="1"/>
</dbReference>
<comment type="catalytic activity">
    <reaction evidence="6">
        <text>guanosine(527) in 16S rRNA + S-adenosyl-L-methionine = N(7)-methylguanosine(527) in 16S rRNA + S-adenosyl-L-homocysteine</text>
        <dbReference type="Rhea" id="RHEA:42732"/>
        <dbReference type="Rhea" id="RHEA-COMP:10209"/>
        <dbReference type="Rhea" id="RHEA-COMP:10210"/>
        <dbReference type="ChEBI" id="CHEBI:57856"/>
        <dbReference type="ChEBI" id="CHEBI:59789"/>
        <dbReference type="ChEBI" id="CHEBI:74269"/>
        <dbReference type="ChEBI" id="CHEBI:74480"/>
        <dbReference type="EC" id="2.1.1.170"/>
    </reaction>
</comment>
<evidence type="ECO:0000256" key="3">
    <source>
        <dbReference type="ARBA" id="ARBA00022603"/>
    </source>
</evidence>
<keyword evidence="4 6" id="KW-0808">Transferase</keyword>
<dbReference type="EC" id="2.1.1.170" evidence="6"/>
<evidence type="ECO:0000313" key="8">
    <source>
        <dbReference type="Proteomes" id="UP000233491"/>
    </source>
</evidence>
<dbReference type="InterPro" id="IPR029063">
    <property type="entry name" value="SAM-dependent_MTases_sf"/>
</dbReference>
<protein>
    <recommendedName>
        <fullName evidence="6">Ribosomal RNA small subunit methyltransferase G</fullName>
        <ecNumber evidence="6">2.1.1.170</ecNumber>
    </recommendedName>
    <alternativeName>
        <fullName evidence="6">16S rRNA 7-methylguanosine methyltransferase</fullName>
        <shortName evidence="6">16S rRNA m7G methyltransferase</shortName>
    </alternativeName>
</protein>
<keyword evidence="5 6" id="KW-0949">S-adenosyl-L-methionine</keyword>
<dbReference type="PIRSF" id="PIRSF003078">
    <property type="entry name" value="GidB"/>
    <property type="match status" value="1"/>
</dbReference>